<dbReference type="RefSeq" id="WP_062788009.1">
    <property type="nucleotide sequence ID" value="NZ_CP140000.1"/>
</dbReference>
<proteinExistence type="predicted"/>
<dbReference type="Proteomes" id="UP001184150">
    <property type="component" value="Unassembled WGS sequence"/>
</dbReference>
<name>A0ABU1MRK8_9SPHN</name>
<protein>
    <submittedName>
        <fullName evidence="1">Uncharacterized protein</fullName>
    </submittedName>
</protein>
<evidence type="ECO:0000313" key="1">
    <source>
        <dbReference type="EMBL" id="MDR6512964.1"/>
    </source>
</evidence>
<accession>A0ABU1MRK8</accession>
<evidence type="ECO:0000313" key="2">
    <source>
        <dbReference type="Proteomes" id="UP001184150"/>
    </source>
</evidence>
<dbReference type="InterPro" id="IPR058159">
    <property type="entry name" value="Phage_holin_10"/>
</dbReference>
<dbReference type="EMBL" id="JAVDRD010000013">
    <property type="protein sequence ID" value="MDR6512964.1"/>
    <property type="molecule type" value="Genomic_DNA"/>
</dbReference>
<comment type="caution">
    <text evidence="1">The sequence shown here is derived from an EMBL/GenBank/DDBJ whole genome shotgun (WGS) entry which is preliminary data.</text>
</comment>
<keyword evidence="2" id="KW-1185">Reference proteome</keyword>
<sequence length="86" mass="9089">MIANAPLEIPASPRPYQLAVLVRQVLPPLVAFAVGRGWLANDSATLVTALAAIVLPIADGQRRSLRRSRALARLGAIVPDSVAVVR</sequence>
<reference evidence="1 2" key="1">
    <citation type="submission" date="2023-07" db="EMBL/GenBank/DDBJ databases">
        <title>Sorghum-associated microbial communities from plants grown in Nebraska, USA.</title>
        <authorList>
            <person name="Schachtman D."/>
        </authorList>
    </citation>
    <scope>NUCLEOTIDE SEQUENCE [LARGE SCALE GENOMIC DNA]</scope>
    <source>
        <strain evidence="1 2">DS1027</strain>
    </source>
</reference>
<gene>
    <name evidence="1" type="ORF">J2792_003852</name>
</gene>
<dbReference type="Pfam" id="PF23987">
    <property type="entry name" value="Phage_holin_10"/>
    <property type="match status" value="1"/>
</dbReference>
<organism evidence="1 2">
    <name type="scientific">Novosphingobium capsulatum</name>
    <dbReference type="NCBI Taxonomy" id="13688"/>
    <lineage>
        <taxon>Bacteria</taxon>
        <taxon>Pseudomonadati</taxon>
        <taxon>Pseudomonadota</taxon>
        <taxon>Alphaproteobacteria</taxon>
        <taxon>Sphingomonadales</taxon>
        <taxon>Sphingomonadaceae</taxon>
        <taxon>Novosphingobium</taxon>
    </lineage>
</organism>